<proteinExistence type="predicted"/>
<evidence type="ECO:0000313" key="3">
    <source>
        <dbReference type="Proteomes" id="UP000800235"/>
    </source>
</evidence>
<feature type="compositionally biased region" description="Basic and acidic residues" evidence="1">
    <location>
        <begin position="22"/>
        <end position="33"/>
    </location>
</feature>
<reference evidence="2" key="1">
    <citation type="journal article" date="2020" name="Stud. Mycol.">
        <title>101 Dothideomycetes genomes: a test case for predicting lifestyles and emergence of pathogens.</title>
        <authorList>
            <person name="Haridas S."/>
            <person name="Albert R."/>
            <person name="Binder M."/>
            <person name="Bloem J."/>
            <person name="Labutti K."/>
            <person name="Salamov A."/>
            <person name="Andreopoulos B."/>
            <person name="Baker S."/>
            <person name="Barry K."/>
            <person name="Bills G."/>
            <person name="Bluhm B."/>
            <person name="Cannon C."/>
            <person name="Castanera R."/>
            <person name="Culley D."/>
            <person name="Daum C."/>
            <person name="Ezra D."/>
            <person name="Gonzalez J."/>
            <person name="Henrissat B."/>
            <person name="Kuo A."/>
            <person name="Liang C."/>
            <person name="Lipzen A."/>
            <person name="Lutzoni F."/>
            <person name="Magnuson J."/>
            <person name="Mondo S."/>
            <person name="Nolan M."/>
            <person name="Ohm R."/>
            <person name="Pangilinan J."/>
            <person name="Park H.-J."/>
            <person name="Ramirez L."/>
            <person name="Alfaro M."/>
            <person name="Sun H."/>
            <person name="Tritt A."/>
            <person name="Yoshinaga Y."/>
            <person name="Zwiers L.-H."/>
            <person name="Turgeon B."/>
            <person name="Goodwin S."/>
            <person name="Spatafora J."/>
            <person name="Crous P."/>
            <person name="Grigoriev I."/>
        </authorList>
    </citation>
    <scope>NUCLEOTIDE SEQUENCE</scope>
    <source>
        <strain evidence="2">CBS 130266</strain>
    </source>
</reference>
<sequence length="302" mass="33365">MSNGGKRFTFDNTTYGNINKPRYRDLNKGRNPDSDEEPDLPSPFTSAPAATTYTTAATPAPSSSSPLVGAPSPSSSRRLPAEKQPAVSSSPAPEVAPAALTPRRGGRAIIPVNYNLPEASRRSLRANQAASTMPSSSSRNNQETVEDPNERYRTLRNYHPRPVRQLHPLNIDYGDAGVPQGSVFDTAVLHGSRTVWYINPNAAGILGERGLIQNLVQAERDYVAARPDGEDIETTLTDLDNYRSYMRGEAINQPVQERLTDIELHNRQEPVMDSDRWVDWVQQKRELLTGDEGEEEGQNVNK</sequence>
<feature type="compositionally biased region" description="Polar residues" evidence="1">
    <location>
        <begin position="125"/>
        <end position="143"/>
    </location>
</feature>
<comment type="caution">
    <text evidence="2">The sequence shown here is derived from an EMBL/GenBank/DDBJ whole genome shotgun (WGS) entry which is preliminary data.</text>
</comment>
<feature type="region of interest" description="Disordered" evidence="1">
    <location>
        <begin position="1"/>
        <end position="102"/>
    </location>
</feature>
<evidence type="ECO:0000256" key="1">
    <source>
        <dbReference type="SAM" id="MobiDB-lite"/>
    </source>
</evidence>
<feature type="compositionally biased region" description="Low complexity" evidence="1">
    <location>
        <begin position="42"/>
        <end position="78"/>
    </location>
</feature>
<feature type="region of interest" description="Disordered" evidence="1">
    <location>
        <begin position="121"/>
        <end position="149"/>
    </location>
</feature>
<evidence type="ECO:0000313" key="2">
    <source>
        <dbReference type="EMBL" id="KAF2435288.1"/>
    </source>
</evidence>
<name>A0A9P4P1W0_9PEZI</name>
<dbReference type="AlphaFoldDB" id="A0A9P4P1W0"/>
<gene>
    <name evidence="2" type="ORF">EJ08DRAFT_692555</name>
</gene>
<feature type="compositionally biased region" description="Low complexity" evidence="1">
    <location>
        <begin position="85"/>
        <end position="99"/>
    </location>
</feature>
<organism evidence="2 3">
    <name type="scientific">Tothia fuscella</name>
    <dbReference type="NCBI Taxonomy" id="1048955"/>
    <lineage>
        <taxon>Eukaryota</taxon>
        <taxon>Fungi</taxon>
        <taxon>Dikarya</taxon>
        <taxon>Ascomycota</taxon>
        <taxon>Pezizomycotina</taxon>
        <taxon>Dothideomycetes</taxon>
        <taxon>Pleosporomycetidae</taxon>
        <taxon>Venturiales</taxon>
        <taxon>Cylindrosympodiaceae</taxon>
        <taxon>Tothia</taxon>
    </lineage>
</organism>
<keyword evidence="3" id="KW-1185">Reference proteome</keyword>
<accession>A0A9P4P1W0</accession>
<dbReference type="EMBL" id="MU007013">
    <property type="protein sequence ID" value="KAF2435288.1"/>
    <property type="molecule type" value="Genomic_DNA"/>
</dbReference>
<dbReference type="Proteomes" id="UP000800235">
    <property type="component" value="Unassembled WGS sequence"/>
</dbReference>
<protein>
    <submittedName>
        <fullName evidence="2">Uncharacterized protein</fullName>
    </submittedName>
</protein>